<evidence type="ECO:0000313" key="3">
    <source>
        <dbReference type="Proteomes" id="UP000676336"/>
    </source>
</evidence>
<evidence type="ECO:0000256" key="1">
    <source>
        <dbReference type="SAM" id="MobiDB-lite"/>
    </source>
</evidence>
<name>A0A8S3CQD7_9BILA</name>
<protein>
    <submittedName>
        <fullName evidence="2">Uncharacterized protein</fullName>
    </submittedName>
</protein>
<feature type="non-terminal residue" evidence="2">
    <location>
        <position position="1"/>
    </location>
</feature>
<dbReference type="Proteomes" id="UP000676336">
    <property type="component" value="Unassembled WGS sequence"/>
</dbReference>
<dbReference type="AlphaFoldDB" id="A0A8S3CQD7"/>
<accession>A0A8S3CQD7</accession>
<feature type="region of interest" description="Disordered" evidence="1">
    <location>
        <begin position="1"/>
        <end position="24"/>
    </location>
</feature>
<comment type="caution">
    <text evidence="2">The sequence shown here is derived from an EMBL/GenBank/DDBJ whole genome shotgun (WGS) entry which is preliminary data.</text>
</comment>
<sequence length="64" mass="7363">LEDDSDLNDNEVFHSDEENNKKNQDNQWIDELRLALKGGCDLGSIRSIGKCRSLTDDLRLSVWK</sequence>
<dbReference type="EMBL" id="CAJOBI010176599">
    <property type="protein sequence ID" value="CAF4910091.1"/>
    <property type="molecule type" value="Genomic_DNA"/>
</dbReference>
<gene>
    <name evidence="2" type="ORF">SMN809_LOCUS52189</name>
</gene>
<proteinExistence type="predicted"/>
<organism evidence="2 3">
    <name type="scientific">Rotaria magnacalcarata</name>
    <dbReference type="NCBI Taxonomy" id="392030"/>
    <lineage>
        <taxon>Eukaryota</taxon>
        <taxon>Metazoa</taxon>
        <taxon>Spiralia</taxon>
        <taxon>Gnathifera</taxon>
        <taxon>Rotifera</taxon>
        <taxon>Eurotatoria</taxon>
        <taxon>Bdelloidea</taxon>
        <taxon>Philodinida</taxon>
        <taxon>Philodinidae</taxon>
        <taxon>Rotaria</taxon>
    </lineage>
</organism>
<feature type="non-terminal residue" evidence="2">
    <location>
        <position position="64"/>
    </location>
</feature>
<evidence type="ECO:0000313" key="2">
    <source>
        <dbReference type="EMBL" id="CAF4910091.1"/>
    </source>
</evidence>
<reference evidence="2" key="1">
    <citation type="submission" date="2021-02" db="EMBL/GenBank/DDBJ databases">
        <authorList>
            <person name="Nowell W R."/>
        </authorList>
    </citation>
    <scope>NUCLEOTIDE SEQUENCE</scope>
</reference>
<feature type="compositionally biased region" description="Basic and acidic residues" evidence="1">
    <location>
        <begin position="11"/>
        <end position="24"/>
    </location>
</feature>